<keyword evidence="6" id="KW-0325">Glycoprotein</keyword>
<feature type="transmembrane region" description="Helical" evidence="7">
    <location>
        <begin position="411"/>
        <end position="438"/>
    </location>
</feature>
<feature type="transmembrane region" description="Helical" evidence="7">
    <location>
        <begin position="305"/>
        <end position="325"/>
    </location>
</feature>
<name>A0AA36HNB2_9DINO</name>
<feature type="transmembrane region" description="Helical" evidence="7">
    <location>
        <begin position="38"/>
        <end position="57"/>
    </location>
</feature>
<evidence type="ECO:0000256" key="2">
    <source>
        <dbReference type="ARBA" id="ARBA00007168"/>
    </source>
</evidence>
<dbReference type="Proteomes" id="UP001178507">
    <property type="component" value="Unassembled WGS sequence"/>
</dbReference>
<feature type="transmembrane region" description="Helical" evidence="7">
    <location>
        <begin position="627"/>
        <end position="650"/>
    </location>
</feature>
<evidence type="ECO:0000256" key="1">
    <source>
        <dbReference type="ARBA" id="ARBA00004141"/>
    </source>
</evidence>
<feature type="transmembrane region" description="Helical" evidence="7">
    <location>
        <begin position="595"/>
        <end position="615"/>
    </location>
</feature>
<gene>
    <name evidence="8" type="ORF">EVOR1521_LOCUS1812</name>
</gene>
<dbReference type="AlphaFoldDB" id="A0AA36HNB2"/>
<keyword evidence="3 7" id="KW-0812">Transmembrane</keyword>
<evidence type="ECO:0000256" key="5">
    <source>
        <dbReference type="ARBA" id="ARBA00023136"/>
    </source>
</evidence>
<feature type="transmembrane region" description="Helical" evidence="7">
    <location>
        <begin position="507"/>
        <end position="527"/>
    </location>
</feature>
<dbReference type="GO" id="GO:0022857">
    <property type="term" value="F:transmembrane transporter activity"/>
    <property type="evidence" value="ECO:0007669"/>
    <property type="project" value="UniProtKB-UniRule"/>
</dbReference>
<dbReference type="EMBL" id="CAUJNA010000083">
    <property type="protein sequence ID" value="CAJ1371514.1"/>
    <property type="molecule type" value="Genomic_DNA"/>
</dbReference>
<sequence>MGTCCGCCGYSNDEHEEPLRIRTNPGPRLHRRCTDVPCCILFLAVLACTAVLVDYLGEKGDLRLIDHGRDHAGDLCGLGSQASRPYAFYPDLETDFKKDPTLRRHYGVCVDSCPKVGQSVPDSGTSARAASWLVLQPSFPVFQRCVPYQQPVDSGTTALCASPACSPPAAGVAPTAPQQVCGLARDGTDKFWLLEPPDASIQDGWRGGGADEALIQARTSMAATAASSGAAAGCAQRVKRQAEVSVLPLDEGLPNLLLASVTSPAYTFGNAVADNLGLVLGLGLGGALVLSVAIMLMFPLCAPPVLILLLLVVFFTLVAADYVLFVQAGIATGRTGERFTQFLASLDINVPPGAESLLTQAGDESSGQLCAIGGCCLAVAIALLACLLLSMARQFKILIALLKEAGNMIRVVPSLLALPIFLLASLAVFFGLFLVAFLGLATASQDEVQDTFSFLGLQADQLEKAFAFFLFVMFIWLYFFHIALYHSTIALTVSSLYFRGDLREHHLCPNLGGCLGSAVAVSLLQIFRYHLGSLAFGSLAMTLCTVPRLVLEYMERHTKEATEQNPLAKSIRCITKCCLNWLYCCLRFVTEYAYIYVAVIGEAFAPAACKSFALFAKYPTQVALNKLTSIALGFLVSLGVPLILAGGAFLVLRESWVTYECCALTIVALSFLISRLAVGVYDVIVTSLFVCAMRDEEYCGGQHMSLSLRRAVGLTSREGVECA</sequence>
<protein>
    <recommendedName>
        <fullName evidence="7">Choline transporter-like protein</fullName>
    </recommendedName>
</protein>
<feature type="transmembrane region" description="Helical" evidence="7">
    <location>
        <begin position="656"/>
        <end position="678"/>
    </location>
</feature>
<proteinExistence type="inferred from homology"/>
<comment type="subcellular location">
    <subcellularLocation>
        <location evidence="7">Cell membrane</location>
        <topology evidence="7">Multi-pass membrane protein</topology>
    </subcellularLocation>
    <subcellularLocation>
        <location evidence="1">Membrane</location>
        <topology evidence="1">Multi-pass membrane protein</topology>
    </subcellularLocation>
</comment>
<comment type="caution">
    <text evidence="8">The sequence shown here is derived from an EMBL/GenBank/DDBJ whole genome shotgun (WGS) entry which is preliminary data.</text>
</comment>
<reference evidence="8" key="1">
    <citation type="submission" date="2023-08" db="EMBL/GenBank/DDBJ databases">
        <authorList>
            <person name="Chen Y."/>
            <person name="Shah S."/>
            <person name="Dougan E. K."/>
            <person name="Thang M."/>
            <person name="Chan C."/>
        </authorList>
    </citation>
    <scope>NUCLEOTIDE SEQUENCE</scope>
</reference>
<keyword evidence="5 7" id="KW-0472">Membrane</keyword>
<dbReference type="PANTHER" id="PTHR12385">
    <property type="entry name" value="CHOLINE TRANSPORTER-LIKE (SLC FAMILY 44)"/>
    <property type="match status" value="1"/>
</dbReference>
<keyword evidence="9" id="KW-1185">Reference proteome</keyword>
<feature type="transmembrane region" description="Helical" evidence="7">
    <location>
        <begin position="465"/>
        <end position="486"/>
    </location>
</feature>
<feature type="transmembrane region" description="Helical" evidence="7">
    <location>
        <begin position="533"/>
        <end position="551"/>
    </location>
</feature>
<feature type="transmembrane region" description="Helical" evidence="7">
    <location>
        <begin position="276"/>
        <end position="298"/>
    </location>
</feature>
<evidence type="ECO:0000256" key="6">
    <source>
        <dbReference type="ARBA" id="ARBA00023180"/>
    </source>
</evidence>
<evidence type="ECO:0000313" key="9">
    <source>
        <dbReference type="Proteomes" id="UP001178507"/>
    </source>
</evidence>
<feature type="transmembrane region" description="Helical" evidence="7">
    <location>
        <begin position="366"/>
        <end position="390"/>
    </location>
</feature>
<evidence type="ECO:0000256" key="3">
    <source>
        <dbReference type="ARBA" id="ARBA00022692"/>
    </source>
</evidence>
<accession>A0AA36HNB2</accession>
<dbReference type="InterPro" id="IPR007603">
    <property type="entry name" value="Choline_transptr-like"/>
</dbReference>
<comment type="similarity">
    <text evidence="2 7">Belongs to the CTL (choline transporter-like) family.</text>
</comment>
<dbReference type="GO" id="GO:0005886">
    <property type="term" value="C:plasma membrane"/>
    <property type="evidence" value="ECO:0007669"/>
    <property type="project" value="UniProtKB-SubCell"/>
</dbReference>
<dbReference type="PANTHER" id="PTHR12385:SF14">
    <property type="entry name" value="CHOLINE TRANSPORTER-LIKE 2"/>
    <property type="match status" value="1"/>
</dbReference>
<evidence type="ECO:0000256" key="7">
    <source>
        <dbReference type="RuleBase" id="RU368066"/>
    </source>
</evidence>
<keyword evidence="4 7" id="KW-1133">Transmembrane helix</keyword>
<organism evidence="8 9">
    <name type="scientific">Effrenium voratum</name>
    <dbReference type="NCBI Taxonomy" id="2562239"/>
    <lineage>
        <taxon>Eukaryota</taxon>
        <taxon>Sar</taxon>
        <taxon>Alveolata</taxon>
        <taxon>Dinophyceae</taxon>
        <taxon>Suessiales</taxon>
        <taxon>Symbiodiniaceae</taxon>
        <taxon>Effrenium</taxon>
    </lineage>
</organism>
<comment type="function">
    <text evidence="7">Choline transporter.</text>
</comment>
<dbReference type="Pfam" id="PF04515">
    <property type="entry name" value="Choline_transpo"/>
    <property type="match status" value="1"/>
</dbReference>
<evidence type="ECO:0000256" key="4">
    <source>
        <dbReference type="ARBA" id="ARBA00022989"/>
    </source>
</evidence>
<evidence type="ECO:0000313" key="8">
    <source>
        <dbReference type="EMBL" id="CAJ1371514.1"/>
    </source>
</evidence>